<name>B9XGR3_PEDPL</name>
<accession>B9XGR3</accession>
<sequence precursor="true">MGWETVTADSILDSSQIDFTEAFFQEWIYNAGSRDFEVELSTAIKLANIRKPVKKLPRVFGATDLKWKD</sequence>
<proteinExistence type="predicted"/>
<gene>
    <name evidence="1" type="ORF">Cflav_PD4003</name>
</gene>
<dbReference type="Proteomes" id="UP000003688">
    <property type="component" value="Unassembled WGS sequence"/>
</dbReference>
<reference evidence="1 2" key="1">
    <citation type="journal article" date="2011" name="J. Bacteriol.">
        <title>Genome sequence of 'Pedosphaera parvula' Ellin514, an aerobic Verrucomicrobial isolate from pasture soil.</title>
        <authorList>
            <person name="Kant R."/>
            <person name="van Passel M.W."/>
            <person name="Sangwan P."/>
            <person name="Palva A."/>
            <person name="Lucas S."/>
            <person name="Copeland A."/>
            <person name="Lapidus A."/>
            <person name="Glavina Del Rio T."/>
            <person name="Dalin E."/>
            <person name="Tice H."/>
            <person name="Bruce D."/>
            <person name="Goodwin L."/>
            <person name="Pitluck S."/>
            <person name="Chertkov O."/>
            <person name="Larimer F.W."/>
            <person name="Land M.L."/>
            <person name="Hauser L."/>
            <person name="Brettin T.S."/>
            <person name="Detter J.C."/>
            <person name="Han S."/>
            <person name="de Vos W.M."/>
            <person name="Janssen P.H."/>
            <person name="Smidt H."/>
        </authorList>
    </citation>
    <scope>NUCLEOTIDE SEQUENCE [LARGE SCALE GENOMIC DNA]</scope>
    <source>
        <strain evidence="1 2">Ellin514</strain>
    </source>
</reference>
<evidence type="ECO:0000313" key="2">
    <source>
        <dbReference type="Proteomes" id="UP000003688"/>
    </source>
</evidence>
<protein>
    <submittedName>
        <fullName evidence="1">Uncharacterized protein</fullName>
    </submittedName>
</protein>
<dbReference type="AlphaFoldDB" id="B9XGR3"/>
<comment type="caution">
    <text evidence="1">The sequence shown here is derived from an EMBL/GenBank/DDBJ whole genome shotgun (WGS) entry which is preliminary data.</text>
</comment>
<dbReference type="EMBL" id="ABOX02000013">
    <property type="protein sequence ID" value="EEF60834.1"/>
    <property type="molecule type" value="Genomic_DNA"/>
</dbReference>
<organism evidence="1 2">
    <name type="scientific">Pedosphaera parvula (strain Ellin514)</name>
    <dbReference type="NCBI Taxonomy" id="320771"/>
    <lineage>
        <taxon>Bacteria</taxon>
        <taxon>Pseudomonadati</taxon>
        <taxon>Verrucomicrobiota</taxon>
        <taxon>Pedosphaerae</taxon>
        <taxon>Pedosphaerales</taxon>
        <taxon>Pedosphaeraceae</taxon>
        <taxon>Pedosphaera</taxon>
    </lineage>
</organism>
<evidence type="ECO:0000313" key="1">
    <source>
        <dbReference type="EMBL" id="EEF60834.1"/>
    </source>
</evidence>
<keyword evidence="2" id="KW-1185">Reference proteome</keyword>
<dbReference type="STRING" id="320771.Cflav_PD4003"/>